<evidence type="ECO:0000256" key="3">
    <source>
        <dbReference type="ARBA" id="ARBA00022840"/>
    </source>
</evidence>
<dbReference type="Gene3D" id="3.40.50.12480">
    <property type="match status" value="2"/>
</dbReference>
<evidence type="ECO:0000256" key="1">
    <source>
        <dbReference type="ARBA" id="ARBA00022527"/>
    </source>
</evidence>
<dbReference type="SUPFAM" id="SSF52374">
    <property type="entry name" value="Nucleotidylyl transferase"/>
    <property type="match status" value="1"/>
</dbReference>
<feature type="binding site" evidence="4">
    <location>
        <position position="38"/>
    </location>
    <ligand>
        <name>ATP</name>
        <dbReference type="ChEBI" id="CHEBI:30616"/>
    </ligand>
</feature>
<evidence type="ECO:0000313" key="6">
    <source>
        <dbReference type="EMBL" id="KAK8835994.1"/>
    </source>
</evidence>
<dbReference type="Pfam" id="PF00069">
    <property type="entry name" value="Pkinase"/>
    <property type="match status" value="1"/>
</dbReference>
<evidence type="ECO:0000313" key="7">
    <source>
        <dbReference type="Proteomes" id="UP001470230"/>
    </source>
</evidence>
<dbReference type="InterPro" id="IPR014729">
    <property type="entry name" value="Rossmann-like_a/b/a_fold"/>
</dbReference>
<dbReference type="Proteomes" id="UP001470230">
    <property type="component" value="Unassembled WGS sequence"/>
</dbReference>
<keyword evidence="2 4" id="KW-0547">Nucleotide-binding</keyword>
<dbReference type="InterPro" id="IPR000719">
    <property type="entry name" value="Prot_kinase_dom"/>
</dbReference>
<proteinExistence type="predicted"/>
<feature type="domain" description="Protein kinase" evidence="5">
    <location>
        <begin position="9"/>
        <end position="245"/>
    </location>
</feature>
<dbReference type="PANTHER" id="PTHR45661:SF3">
    <property type="entry name" value="IG-LIKE DOMAIN-CONTAINING PROTEIN"/>
    <property type="match status" value="1"/>
</dbReference>
<dbReference type="PROSITE" id="PS00107">
    <property type="entry name" value="PROTEIN_KINASE_ATP"/>
    <property type="match status" value="1"/>
</dbReference>
<keyword evidence="1" id="KW-0723">Serine/threonine-protein kinase</keyword>
<reference evidence="6 7" key="1">
    <citation type="submission" date="2024-04" db="EMBL/GenBank/DDBJ databases">
        <title>Tritrichomonas musculus Genome.</title>
        <authorList>
            <person name="Alves-Ferreira E."/>
            <person name="Grigg M."/>
            <person name="Lorenzi H."/>
            <person name="Galac M."/>
        </authorList>
    </citation>
    <scope>NUCLEOTIDE SEQUENCE [LARGE SCALE GENOMIC DNA]</scope>
    <source>
        <strain evidence="6 7">EAF2021</strain>
    </source>
</reference>
<dbReference type="PROSITE" id="PS50011">
    <property type="entry name" value="PROTEIN_KINASE_DOM"/>
    <property type="match status" value="2"/>
</dbReference>
<dbReference type="SUPFAM" id="SSF81901">
    <property type="entry name" value="HCP-like"/>
    <property type="match status" value="1"/>
</dbReference>
<dbReference type="CDD" id="cd00180">
    <property type="entry name" value="PKc"/>
    <property type="match status" value="2"/>
</dbReference>
<comment type="caution">
    <text evidence="6">The sequence shown here is derived from an EMBL/GenBank/DDBJ whole genome shotgun (WGS) entry which is preliminary data.</text>
</comment>
<dbReference type="Gene3D" id="3.40.50.620">
    <property type="entry name" value="HUPs"/>
    <property type="match status" value="1"/>
</dbReference>
<dbReference type="InterPro" id="IPR017441">
    <property type="entry name" value="Protein_kinase_ATP_BS"/>
</dbReference>
<keyword evidence="7" id="KW-1185">Reference proteome</keyword>
<dbReference type="SUPFAM" id="SSF52058">
    <property type="entry name" value="L domain-like"/>
    <property type="match status" value="2"/>
</dbReference>
<sequence length="1763" mass="201655">MKELSTDDFIQLNHIGSGSGSVVFLYYDIENESFFVGKKFNNISNSFTKLQTREISNLLNISHPFLPKFVGIFNSSDQIIVALEYINGQSLINYFWNKKEEKIEEKMKIIFEIMLVIEYLHGNNYVYRDLKPSNVIIDSNKTAVLIDFDRMLKSDTHVTGTMIDYYFAAPEVQNGKYEYASDIYSIGVIIYYVLIGKNPEMNDDKFNFEKLPENLNKIKEICYKCTEKNTKLRPTITDLIVDFYVEYYRINEKELFDMILLLLSKSKNHSLQFKLGLLYYEGKVVPKDDKKSFLLFCLAANNNSSEAQYYLGLMYFEGNDFVSKNSSLAEHYFSLVSDLNSSAKDKLNLLQKDSNGIELSFQELPLNYQLQLDSIEDPNLAKICSNFIFLYLPLKTIYIENKKVSDELIETFLINFLNEYKFMTFELYDRLPFSGEESKINDDVVDVVICVEGFCFIIESINQFLILRILNRTNASFINLSESKDQIDVYSKEKSEVFNFWFNTGVDYLSQKITQFTFDSIICFLIRRYFYPSYYFKNPSFFIFDPHQQRNEIKEKEKLQISLNKKDFESVNSIIESKENSKEISTFYEDDLVDLNDGSDSLFHLVMHNETLHVFMMKRVENIDSLKSEIEFCSNYSHRCLMKFYGFVKNDDDEIIGLVYEHLNNGNLHDYILYHQYMITPAYSFISMIRIFQGIEYLQSNSLIHSDLNLENILLDHDFIPYITKFDSIQKIDDQKQLFENDSKISLFSSPEQYIEHRLYLSSNIYSFGRIIYFLFEKRGFDNINDLNSYQNVFLNYELKKNVTENISNLYEMCVKFNKEERIKIKEIRDIILKETNSLFYIEKANFEEEENKEKIISEIIQYLYESIIIEESKLSSSLLEYASETLPKLKQQIKSAYSKSNDFTVTIHSDVELIEESKYEGVSTLTNVLFINPSSLKRISSSSFKDCTALMQISIPPSVESIGSFSFYNCSKMTQILIPSSVKNIDFSAFEECSSLIQVTIPSSVTKISSATFKSCSSLVQITIPSSVTEIGVGSFYDCSSLSEITIPSSVTKIGEKAFANCSSLNEITIPSSVIKIGKNAFEKCSLLKRIKIPASIQEINEGTFCGCNSLTEIIIPSSVTIIGKSAFKKCSSLEQISIPNSVVMIGDSSFWECTSLSKIAIPNSVTKLGENVFTDCYALDQFIIPHSIAVISSGLFYECSSLTEIEIPSSITEICNFTFYNCPLSKVTIPNSVTKIGRGAFSKCKKLSQIFLPSSLKEIEEEAFSNCFSLAQIDIPSSITKISAEMFKKCTILKKVTIPSFVTEIGDSAFKKCSELIEITIPSSVTRIGKSAFSCCSKLTEIKIPSSVTKIEDDAFNECSMLNEIEIPSSVTEFGRSLFCDCSSLTEISIPSSVTEIIGTFSSCSSLTKIKIPSSVEKIDEWAFSGCSSLMQVTFELPSSLKIIGKYSFSQCSMLKQIEIPSSVTEIGSASFFKCSSLSRVLLYSSTIKIDEEAFQECCPNLTIKMIPSSEIIINENAFKSCSSVKIKANLSSNFSHLFIEEIKEQLIKHPQIEGRKRAVLFTSGSFCPIQKCHLKLFDIASNFLSNHYHIDSIIGIISPKSDLYVSLKYNNSSIPFHDRYEMVKLACDEHNSEINQKLKIIPDNWEGLLIDFLDFQLVYDKIKEKILDEFQNENLIILFVCDGDLFIKRNCSIRKGFIGVSVPGFKIESQTNKENHVYVCNDFSNDQNLILRLKKENFELMKKITYDSVTKYLQDAVHWV</sequence>
<keyword evidence="1" id="KW-0808">Transferase</keyword>
<dbReference type="Gene3D" id="3.80.10.10">
    <property type="entry name" value="Ribonuclease Inhibitor"/>
    <property type="match status" value="4"/>
</dbReference>
<gene>
    <name evidence="6" type="ORF">M9Y10_040193</name>
</gene>
<dbReference type="PROSITE" id="PS00108">
    <property type="entry name" value="PROTEIN_KINASE_ST"/>
    <property type="match status" value="1"/>
</dbReference>
<dbReference type="SUPFAM" id="SSF56112">
    <property type="entry name" value="Protein kinase-like (PK-like)"/>
    <property type="match status" value="2"/>
</dbReference>
<accession>A0ABR2GPX1</accession>
<dbReference type="Gene3D" id="1.25.40.10">
    <property type="entry name" value="Tetratricopeptide repeat domain"/>
    <property type="match status" value="1"/>
</dbReference>
<feature type="domain" description="Protein kinase" evidence="5">
    <location>
        <begin position="589"/>
        <end position="840"/>
    </location>
</feature>
<dbReference type="SMART" id="SM00220">
    <property type="entry name" value="S_TKc"/>
    <property type="match status" value="1"/>
</dbReference>
<protein>
    <recommendedName>
        <fullName evidence="5">Protein kinase domain-containing protein</fullName>
    </recommendedName>
</protein>
<dbReference type="InterPro" id="IPR032675">
    <property type="entry name" value="LRR_dom_sf"/>
</dbReference>
<dbReference type="EMBL" id="JAPFFF010000071">
    <property type="protein sequence ID" value="KAK8835994.1"/>
    <property type="molecule type" value="Genomic_DNA"/>
</dbReference>
<dbReference type="Pfam" id="PF08238">
    <property type="entry name" value="Sel1"/>
    <property type="match status" value="2"/>
</dbReference>
<evidence type="ECO:0000259" key="5">
    <source>
        <dbReference type="PROSITE" id="PS50011"/>
    </source>
</evidence>
<organism evidence="6 7">
    <name type="scientific">Tritrichomonas musculus</name>
    <dbReference type="NCBI Taxonomy" id="1915356"/>
    <lineage>
        <taxon>Eukaryota</taxon>
        <taxon>Metamonada</taxon>
        <taxon>Parabasalia</taxon>
        <taxon>Tritrichomonadida</taxon>
        <taxon>Tritrichomonadidae</taxon>
        <taxon>Tritrichomonas</taxon>
    </lineage>
</organism>
<dbReference type="InterPro" id="IPR053139">
    <property type="entry name" value="Surface_bspA-like"/>
</dbReference>
<dbReference type="Gene3D" id="1.10.510.10">
    <property type="entry name" value="Transferase(Phosphotransferase) domain 1"/>
    <property type="match status" value="2"/>
</dbReference>
<dbReference type="InterPro" id="IPR011009">
    <property type="entry name" value="Kinase-like_dom_sf"/>
</dbReference>
<dbReference type="InterPro" id="IPR008271">
    <property type="entry name" value="Ser/Thr_kinase_AS"/>
</dbReference>
<dbReference type="Pfam" id="PF13306">
    <property type="entry name" value="LRR_5"/>
    <property type="match status" value="3"/>
</dbReference>
<evidence type="ECO:0000256" key="2">
    <source>
        <dbReference type="ARBA" id="ARBA00022741"/>
    </source>
</evidence>
<dbReference type="InterPro" id="IPR001245">
    <property type="entry name" value="Ser-Thr/Tyr_kinase_cat_dom"/>
</dbReference>
<dbReference type="Pfam" id="PF07714">
    <property type="entry name" value="PK_Tyr_Ser-Thr"/>
    <property type="match status" value="1"/>
</dbReference>
<name>A0ABR2GPX1_9EUKA</name>
<dbReference type="SMART" id="SM00671">
    <property type="entry name" value="SEL1"/>
    <property type="match status" value="2"/>
</dbReference>
<dbReference type="InterPro" id="IPR026906">
    <property type="entry name" value="LRR_5"/>
</dbReference>
<keyword evidence="3 4" id="KW-0067">ATP-binding</keyword>
<keyword evidence="1" id="KW-0418">Kinase</keyword>
<dbReference type="InterPro" id="IPR011990">
    <property type="entry name" value="TPR-like_helical_dom_sf"/>
</dbReference>
<dbReference type="InterPro" id="IPR006597">
    <property type="entry name" value="Sel1-like"/>
</dbReference>
<evidence type="ECO:0000256" key="4">
    <source>
        <dbReference type="PROSITE-ProRule" id="PRU10141"/>
    </source>
</evidence>
<dbReference type="PANTHER" id="PTHR45661">
    <property type="entry name" value="SURFACE ANTIGEN"/>
    <property type="match status" value="1"/>
</dbReference>